<dbReference type="Gene3D" id="2.60.40.2020">
    <property type="match status" value="1"/>
</dbReference>
<dbReference type="InterPro" id="IPR036331">
    <property type="entry name" value="Chagasin-like_sf"/>
</dbReference>
<organism evidence="4 5">
    <name type="scientific">Hyphococcus aureus</name>
    <dbReference type="NCBI Taxonomy" id="2666033"/>
    <lineage>
        <taxon>Bacteria</taxon>
        <taxon>Pseudomonadati</taxon>
        <taxon>Pseudomonadota</taxon>
        <taxon>Alphaproteobacteria</taxon>
        <taxon>Parvularculales</taxon>
        <taxon>Parvularculaceae</taxon>
        <taxon>Hyphococcus</taxon>
    </lineage>
</organism>
<dbReference type="RefSeq" id="WP_379881105.1">
    <property type="nucleotide sequence ID" value="NZ_JBHPON010000003.1"/>
</dbReference>
<dbReference type="PANTHER" id="PTHR43236:SF1">
    <property type="entry name" value="BLL7220 PROTEIN"/>
    <property type="match status" value="1"/>
</dbReference>
<reference evidence="4 5" key="1">
    <citation type="submission" date="2024-09" db="EMBL/GenBank/DDBJ databases">
        <authorList>
            <person name="Zhang Z.-H."/>
        </authorList>
    </citation>
    <scope>NUCLEOTIDE SEQUENCE [LARGE SCALE GENOMIC DNA]</scope>
    <source>
        <strain evidence="4 5">HHTR114</strain>
    </source>
</reference>
<keyword evidence="5" id="KW-1185">Reference proteome</keyword>
<dbReference type="EMBL" id="JBHPON010000003">
    <property type="protein sequence ID" value="MFC6037501.1"/>
    <property type="molecule type" value="Genomic_DNA"/>
</dbReference>
<dbReference type="InterPro" id="IPR052345">
    <property type="entry name" value="Rad_response_metalloprotease"/>
</dbReference>
<evidence type="ECO:0000313" key="5">
    <source>
        <dbReference type="Proteomes" id="UP001596116"/>
    </source>
</evidence>
<accession>A0ABW1KZI7</accession>
<sequence length="306" mass="34978">MRIDVYGTIVRLGAMLMFQPLDKLLGAYMREDHAKGVIITTNRPTGVQRFTAGHELGHMHMDHEPHADDENILRRAPVAGTYRQVPMQEREADAFASHFLLPRFLIEKHHHAHSLVERDYENPQTVYQASLRFGASYAATLLAFERENLISRPMRDEMRKVQPKDLKRDLIDDLQVENWSNRDVWRLTEKDEGLVIEANRKDIFVLKLEEHKGAGYLWTFDELKDAGFVILKDESEAFHNNLLGGPNRRYVLGDPSALPDGSYTIRELRPFDPTDDAQSLTVHVRTAAGGDPGLYAPQLDGLLRTQ</sequence>
<evidence type="ECO:0000259" key="3">
    <source>
        <dbReference type="Pfam" id="PF06114"/>
    </source>
</evidence>
<gene>
    <name evidence="4" type="ORF">ACFMB1_18245</name>
</gene>
<evidence type="ECO:0000256" key="1">
    <source>
        <dbReference type="ARBA" id="ARBA00022690"/>
    </source>
</evidence>
<protein>
    <submittedName>
        <fullName evidence="4">ImmA/IrrE family metallo-endopeptidase</fullName>
    </submittedName>
</protein>
<comment type="caution">
    <text evidence="4">The sequence shown here is derived from an EMBL/GenBank/DDBJ whole genome shotgun (WGS) entry which is preliminary data.</text>
</comment>
<dbReference type="Proteomes" id="UP001596116">
    <property type="component" value="Unassembled WGS sequence"/>
</dbReference>
<proteinExistence type="predicted"/>
<evidence type="ECO:0000313" key="4">
    <source>
        <dbReference type="EMBL" id="MFC6037501.1"/>
    </source>
</evidence>
<keyword evidence="2" id="KW-0789">Thiol protease inhibitor</keyword>
<dbReference type="Pfam" id="PF06114">
    <property type="entry name" value="Peptidase_M78"/>
    <property type="match status" value="1"/>
</dbReference>
<dbReference type="Gene3D" id="1.10.10.2910">
    <property type="match status" value="1"/>
</dbReference>
<evidence type="ECO:0000256" key="2">
    <source>
        <dbReference type="ARBA" id="ARBA00022704"/>
    </source>
</evidence>
<dbReference type="PANTHER" id="PTHR43236">
    <property type="entry name" value="ANTITOXIN HIGA1"/>
    <property type="match status" value="1"/>
</dbReference>
<dbReference type="SUPFAM" id="SSF141066">
    <property type="entry name" value="ICP-like"/>
    <property type="match status" value="1"/>
</dbReference>
<dbReference type="InterPro" id="IPR010359">
    <property type="entry name" value="IrrE_HExxH"/>
</dbReference>
<feature type="domain" description="IrrE N-terminal-like" evidence="3">
    <location>
        <begin position="11"/>
        <end position="139"/>
    </location>
</feature>
<name>A0ABW1KZI7_9PROT</name>
<keyword evidence="1" id="KW-0646">Protease inhibitor</keyword>